<feature type="domain" description="HTH Mu-type" evidence="2">
    <location>
        <begin position="3"/>
        <end position="69"/>
    </location>
</feature>
<accession>A0ABP8V3K0</accession>
<dbReference type="InterPro" id="IPR036397">
    <property type="entry name" value="RNaseH_sf"/>
</dbReference>
<dbReference type="SUPFAM" id="SSF50610">
    <property type="entry name" value="mu transposase, C-terminal domain"/>
    <property type="match status" value="1"/>
</dbReference>
<dbReference type="InterPro" id="IPR009004">
    <property type="entry name" value="Transposase_Mu_C"/>
</dbReference>
<dbReference type="Gene3D" id="1.10.10.10">
    <property type="entry name" value="Winged helix-like DNA-binding domain superfamily/Winged helix DNA-binding domain"/>
    <property type="match status" value="1"/>
</dbReference>
<dbReference type="Pfam" id="PF09299">
    <property type="entry name" value="Mu-transpos_C"/>
    <property type="match status" value="1"/>
</dbReference>
<dbReference type="PANTHER" id="PTHR35004:SF7">
    <property type="entry name" value="INTEGRASE PROTEIN"/>
    <property type="match status" value="1"/>
</dbReference>
<name>A0ABP8V3K0_9GAMM</name>
<dbReference type="PANTHER" id="PTHR35004">
    <property type="entry name" value="TRANSPOSASE RV3428C-RELATED"/>
    <property type="match status" value="1"/>
</dbReference>
<reference evidence="4" key="1">
    <citation type="journal article" date="2019" name="Int. J. Syst. Evol. Microbiol.">
        <title>The Global Catalogue of Microorganisms (GCM) 10K type strain sequencing project: providing services to taxonomists for standard genome sequencing and annotation.</title>
        <authorList>
            <consortium name="The Broad Institute Genomics Platform"/>
            <consortium name="The Broad Institute Genome Sequencing Center for Infectious Disease"/>
            <person name="Wu L."/>
            <person name="Ma J."/>
        </authorList>
    </citation>
    <scope>NUCLEOTIDE SEQUENCE [LARGE SCALE GENOMIC DNA]</scope>
    <source>
        <strain evidence="4">JCM 17805</strain>
    </source>
</reference>
<evidence type="ECO:0000259" key="2">
    <source>
        <dbReference type="PROSITE" id="PS51702"/>
    </source>
</evidence>
<dbReference type="RefSeq" id="WP_345197055.1">
    <property type="nucleotide sequence ID" value="NZ_BAABFL010000422.1"/>
</dbReference>
<dbReference type="SUPFAM" id="SSF46955">
    <property type="entry name" value="Putative DNA-binding domain"/>
    <property type="match status" value="1"/>
</dbReference>
<keyword evidence="3" id="KW-0238">DNA-binding</keyword>
<dbReference type="InterPro" id="IPR036388">
    <property type="entry name" value="WH-like_DNA-bd_sf"/>
</dbReference>
<sequence>MSGTEWFTAKELAGLPGLDGVARSVTRRAIRESWQSRPRKARGGGREYHIDSLPADTRRALRISQAKKAKTSPPNIVVDRQGLPSEAKESAFDGEADLKALSLLAGAARERQADRAAILMALADEEKQHSRKKDAIKSLVDSYNRRDIEPRNGIHRRIKQVNRSTLLRWRKSVAEQGWASLAGNYRPAKAGTGYFDRYPLAADLLLALLREYAHTKLSVLHKALLEALKGTDIQERPGRTATGRYINQWKARNPKLFLLLTNRDGYKNKYQAAVGSRSEHVLRLNQEWELDSTPADVMFTDGRFSLIGVIDIYTRRVRLEVRPSSTAAGIARVLRKAILDWGVPETCRTDQGNDYMSNLVRQALKSLSIDQVLCTPYSGEEKPHIERFFKTFSHDLVELLPGFIGHNVAERKALESCKTFAERLMLKDEVIQSSMSSQEFQGWADDWLENYYHDVPHSSLAGKSPNQMTREWQGNVRRIEDERALDLLLSPLTARKVLKKGIKHNGRWFDAPELFALMTPNVQIREDESDLGILYVFDQDGGFLCTAVDRDLLGLSRQEAATETRQRQKAAEREALEAAKEVRKRHKTDVRSVALDMVRRRERGNVADFPRPAENHSNSHISGASAAMDARENIGKPDTRVNDVPDYMRPGAGHIEQLVREKDNPLEETMYDRMRRWILLEERVQADQPLADTDQAWKNRFETSSEYRGMKMIYDIDGRKAFFVEQREQDKSAARDKAAGN</sequence>
<dbReference type="PROSITE" id="PS50994">
    <property type="entry name" value="INTEGRASE"/>
    <property type="match status" value="1"/>
</dbReference>
<comment type="caution">
    <text evidence="3">The sequence shown here is derived from an EMBL/GenBank/DDBJ whole genome shotgun (WGS) entry which is preliminary data.</text>
</comment>
<dbReference type="Pfam" id="PF02316">
    <property type="entry name" value="HTH_Tnp_Mu_1"/>
    <property type="match status" value="1"/>
</dbReference>
<feature type="domain" description="Integrase catalytic" evidence="1">
    <location>
        <begin position="274"/>
        <end position="473"/>
    </location>
</feature>
<gene>
    <name evidence="3" type="ORF">GCM10023116_30910</name>
</gene>
<dbReference type="InterPro" id="IPR003314">
    <property type="entry name" value="Mu-type_HTH"/>
</dbReference>
<dbReference type="SUPFAM" id="SSF53098">
    <property type="entry name" value="Ribonuclease H-like"/>
    <property type="match status" value="1"/>
</dbReference>
<keyword evidence="4" id="KW-1185">Reference proteome</keyword>
<protein>
    <submittedName>
        <fullName evidence="3">DNA-binding protein</fullName>
    </submittedName>
</protein>
<evidence type="ECO:0000313" key="3">
    <source>
        <dbReference type="EMBL" id="GAA4650808.1"/>
    </source>
</evidence>
<dbReference type="EMBL" id="BAABFL010000422">
    <property type="protein sequence ID" value="GAA4650808.1"/>
    <property type="molecule type" value="Genomic_DNA"/>
</dbReference>
<dbReference type="Proteomes" id="UP001500604">
    <property type="component" value="Unassembled WGS sequence"/>
</dbReference>
<dbReference type="Pfam" id="PF00665">
    <property type="entry name" value="rve"/>
    <property type="match status" value="1"/>
</dbReference>
<dbReference type="InterPro" id="IPR012337">
    <property type="entry name" value="RNaseH-like_sf"/>
</dbReference>
<proteinExistence type="predicted"/>
<dbReference type="PROSITE" id="PS51702">
    <property type="entry name" value="HTH_MU"/>
    <property type="match status" value="1"/>
</dbReference>
<evidence type="ECO:0000313" key="4">
    <source>
        <dbReference type="Proteomes" id="UP001500604"/>
    </source>
</evidence>
<dbReference type="Gene3D" id="3.30.420.10">
    <property type="entry name" value="Ribonuclease H-like superfamily/Ribonuclease H"/>
    <property type="match status" value="1"/>
</dbReference>
<dbReference type="InterPro" id="IPR001584">
    <property type="entry name" value="Integrase_cat-core"/>
</dbReference>
<evidence type="ECO:0000259" key="1">
    <source>
        <dbReference type="PROSITE" id="PS50994"/>
    </source>
</evidence>
<dbReference type="GO" id="GO:0003677">
    <property type="term" value="F:DNA binding"/>
    <property type="evidence" value="ECO:0007669"/>
    <property type="project" value="UniProtKB-KW"/>
</dbReference>
<dbReference type="InterPro" id="IPR009061">
    <property type="entry name" value="DNA-bd_dom_put_sf"/>
</dbReference>
<organism evidence="3 4">
    <name type="scientific">Kistimonas scapharcae</name>
    <dbReference type="NCBI Taxonomy" id="1036133"/>
    <lineage>
        <taxon>Bacteria</taxon>
        <taxon>Pseudomonadati</taxon>
        <taxon>Pseudomonadota</taxon>
        <taxon>Gammaproteobacteria</taxon>
        <taxon>Oceanospirillales</taxon>
        <taxon>Endozoicomonadaceae</taxon>
        <taxon>Kistimonas</taxon>
    </lineage>
</organism>
<dbReference type="InterPro" id="IPR015378">
    <property type="entry name" value="Transposase-like_Mu_C"/>
</dbReference>